<dbReference type="EMBL" id="CP059572">
    <property type="protein sequence ID" value="QXJ25974.1"/>
    <property type="molecule type" value="Genomic_DNA"/>
</dbReference>
<dbReference type="Proteomes" id="UP001049518">
    <property type="component" value="Chromosome"/>
</dbReference>
<proteinExistence type="predicted"/>
<evidence type="ECO:0000313" key="2">
    <source>
        <dbReference type="Proteomes" id="UP001049518"/>
    </source>
</evidence>
<sequence length="313" mass="33063">MSSSDLTSMTVIPVYGRITTAPIPEDTTWLFTRANRLEATLPLTHDPVHGIEVVVRHGTAPNRHRNCVAEQLITFYTGTDQPVTGLAVLTAADARGPVTVPSSVTDRARVLAESPGPGSPTMAAISPADARAQRMLAVLPPHTRGIGIHSDLVTDIAAAIGDLLSYAAVLAGPRNHATAGVIIGKVIAAVADQAREDMAAILLPGLRAHAAPGFQQEAAWAIGELITQAQRRRPGDPHTSGFTLLREAVIAHMLNAPFTDLNLRPERDTITGLGDRLAELIDRAEAELGPDGPLALLCHALNRPAAPSRTDQE</sequence>
<organism evidence="1 2">
    <name type="scientific">Actinomadura graeca</name>
    <dbReference type="NCBI Taxonomy" id="2750812"/>
    <lineage>
        <taxon>Bacteria</taxon>
        <taxon>Bacillati</taxon>
        <taxon>Actinomycetota</taxon>
        <taxon>Actinomycetes</taxon>
        <taxon>Streptosporangiales</taxon>
        <taxon>Thermomonosporaceae</taxon>
        <taxon>Actinomadura</taxon>
    </lineage>
</organism>
<protein>
    <submittedName>
        <fullName evidence="1">Uncharacterized protein</fullName>
    </submittedName>
</protein>
<reference evidence="1" key="1">
    <citation type="submission" date="2020-07" db="EMBL/GenBank/DDBJ databases">
        <authorList>
            <person name="Tarantini F.S."/>
            <person name="Hong K.W."/>
            <person name="Chan K.G."/>
        </authorList>
    </citation>
    <scope>NUCLEOTIDE SEQUENCE</scope>
    <source>
        <strain evidence="1">32-07</strain>
    </source>
</reference>
<evidence type="ECO:0000313" key="1">
    <source>
        <dbReference type="EMBL" id="QXJ25974.1"/>
    </source>
</evidence>
<dbReference type="RefSeq" id="WP_231332188.1">
    <property type="nucleotide sequence ID" value="NZ_CP059572.1"/>
</dbReference>
<name>A0ABX8R6T2_9ACTN</name>
<keyword evidence="2" id="KW-1185">Reference proteome</keyword>
<gene>
    <name evidence="1" type="ORF">AGRA3207_007546</name>
</gene>
<accession>A0ABX8R6T2</accession>